<proteinExistence type="predicted"/>
<accession>A0A2S7K095</accession>
<evidence type="ECO:0000313" key="1">
    <source>
        <dbReference type="EMBL" id="PQA85922.1"/>
    </source>
</evidence>
<dbReference type="Pfam" id="PF08843">
    <property type="entry name" value="AbiEii"/>
    <property type="match status" value="1"/>
</dbReference>
<reference evidence="1 2" key="1">
    <citation type="submission" date="2017-12" db="EMBL/GenBank/DDBJ databases">
        <authorList>
            <person name="Hurst M.R.H."/>
        </authorList>
    </citation>
    <scope>NUCLEOTIDE SEQUENCE [LARGE SCALE GENOMIC DNA]</scope>
    <source>
        <strain evidence="1 2">SY-3-19</strain>
    </source>
</reference>
<dbReference type="InterPro" id="IPR014942">
    <property type="entry name" value="AbiEii"/>
</dbReference>
<dbReference type="OrthoDB" id="9780929at2"/>
<comment type="caution">
    <text evidence="1">The sequence shown here is derived from an EMBL/GenBank/DDBJ whole genome shotgun (WGS) entry which is preliminary data.</text>
</comment>
<organism evidence="1 2">
    <name type="scientific">Hyphococcus luteus</name>
    <dbReference type="NCBI Taxonomy" id="2058213"/>
    <lineage>
        <taxon>Bacteria</taxon>
        <taxon>Pseudomonadati</taxon>
        <taxon>Pseudomonadota</taxon>
        <taxon>Alphaproteobacteria</taxon>
        <taxon>Parvularculales</taxon>
        <taxon>Parvularculaceae</taxon>
        <taxon>Hyphococcus</taxon>
    </lineage>
</organism>
<name>A0A2S7K095_9PROT</name>
<dbReference type="AlphaFoldDB" id="A0A2S7K095"/>
<dbReference type="EMBL" id="PJCH01000016">
    <property type="protein sequence ID" value="PQA85922.1"/>
    <property type="molecule type" value="Genomic_DNA"/>
</dbReference>
<sequence>MHLLEKDAWVVWTLKTLFEAPFGDKLVFKGGTSLSKAYKIINRFSEDIDLTYNVTALIPELASNADGLPKNRSQANKWTKEIRQRLPEWVSETTLPTIGKALQEDGLTAEPSVDGDALIISYPPASAGSGYVKPVVLAEFGARSTGEPSKEIGIDCDAAPALPMLAFPSTTVRAMTPERTFWEKATAVHVYCAGGRNRGRPAFARHWHDLGRLHNAGTAQSAIADKSLAAAVAQHKTLFFREPGPDGGAIDYNLAVNGALNLIPDGDRLNELQKDYEAMVADGLLLNDASTFEELLSIIKEVETIANSAHKKTSAT</sequence>
<protein>
    <recommendedName>
        <fullName evidence="3">Nucleotidyl transferase AbiEii/AbiGii toxin family protein</fullName>
    </recommendedName>
</protein>
<evidence type="ECO:0000313" key="2">
    <source>
        <dbReference type="Proteomes" id="UP000239504"/>
    </source>
</evidence>
<dbReference type="Proteomes" id="UP000239504">
    <property type="component" value="Unassembled WGS sequence"/>
</dbReference>
<keyword evidence="2" id="KW-1185">Reference proteome</keyword>
<gene>
    <name evidence="1" type="ORF">CW354_20300</name>
</gene>
<dbReference type="Gene3D" id="3.10.450.620">
    <property type="entry name" value="JHP933, nucleotidyltransferase-like core domain"/>
    <property type="match status" value="1"/>
</dbReference>
<evidence type="ECO:0008006" key="3">
    <source>
        <dbReference type="Google" id="ProtNLM"/>
    </source>
</evidence>